<gene>
    <name evidence="2" type="ORF">NCGR_LOCUS47744</name>
</gene>
<dbReference type="AlphaFoldDB" id="A0A811R356"/>
<reference evidence="2" key="1">
    <citation type="submission" date="2020-10" db="EMBL/GenBank/DDBJ databases">
        <authorList>
            <person name="Han B."/>
            <person name="Lu T."/>
            <person name="Zhao Q."/>
            <person name="Huang X."/>
            <person name="Zhao Y."/>
        </authorList>
    </citation>
    <scope>NUCLEOTIDE SEQUENCE</scope>
</reference>
<sequence>MAAAKSFKEELQHHSMRGRGEDHYSSKTSSISISAYNSSNFLPAKPRSSFDGSSSSSVSIGKSGERSGHGSQQFLKTKAKNCPTMLVMIVMHWGNVPLPGYDDCGSAASSGLLVGTEMSAALAECVMWFGVPPYAGSREALDCWYG</sequence>
<keyword evidence="3" id="KW-1185">Reference proteome</keyword>
<protein>
    <submittedName>
        <fullName evidence="2">Uncharacterized protein</fullName>
    </submittedName>
</protein>
<proteinExistence type="predicted"/>
<feature type="compositionally biased region" description="Low complexity" evidence="1">
    <location>
        <begin position="49"/>
        <end position="62"/>
    </location>
</feature>
<organism evidence="2 3">
    <name type="scientific">Miscanthus lutarioriparius</name>
    <dbReference type="NCBI Taxonomy" id="422564"/>
    <lineage>
        <taxon>Eukaryota</taxon>
        <taxon>Viridiplantae</taxon>
        <taxon>Streptophyta</taxon>
        <taxon>Embryophyta</taxon>
        <taxon>Tracheophyta</taxon>
        <taxon>Spermatophyta</taxon>
        <taxon>Magnoliopsida</taxon>
        <taxon>Liliopsida</taxon>
        <taxon>Poales</taxon>
        <taxon>Poaceae</taxon>
        <taxon>PACMAD clade</taxon>
        <taxon>Panicoideae</taxon>
        <taxon>Andropogonodae</taxon>
        <taxon>Andropogoneae</taxon>
        <taxon>Saccharinae</taxon>
        <taxon>Miscanthus</taxon>
    </lineage>
</organism>
<accession>A0A811R356</accession>
<evidence type="ECO:0000313" key="2">
    <source>
        <dbReference type="EMBL" id="CAD6264439.1"/>
    </source>
</evidence>
<feature type="compositionally biased region" description="Basic and acidic residues" evidence="1">
    <location>
        <begin position="1"/>
        <end position="25"/>
    </location>
</feature>
<evidence type="ECO:0000256" key="1">
    <source>
        <dbReference type="SAM" id="MobiDB-lite"/>
    </source>
</evidence>
<feature type="region of interest" description="Disordered" evidence="1">
    <location>
        <begin position="1"/>
        <end position="26"/>
    </location>
</feature>
<dbReference type="Proteomes" id="UP000604825">
    <property type="component" value="Unassembled WGS sequence"/>
</dbReference>
<comment type="caution">
    <text evidence="2">The sequence shown here is derived from an EMBL/GenBank/DDBJ whole genome shotgun (WGS) entry which is preliminary data.</text>
</comment>
<evidence type="ECO:0000313" key="3">
    <source>
        <dbReference type="Proteomes" id="UP000604825"/>
    </source>
</evidence>
<feature type="region of interest" description="Disordered" evidence="1">
    <location>
        <begin position="47"/>
        <end position="74"/>
    </location>
</feature>
<name>A0A811R356_9POAL</name>
<dbReference type="EMBL" id="CAJGYO010000013">
    <property type="protein sequence ID" value="CAD6264439.1"/>
    <property type="molecule type" value="Genomic_DNA"/>
</dbReference>